<dbReference type="Gene3D" id="3.40.250.10">
    <property type="entry name" value="Rhodanese-like domain"/>
    <property type="match status" value="1"/>
</dbReference>
<dbReference type="PROSITE" id="PS50206">
    <property type="entry name" value="RHODANESE_3"/>
    <property type="match status" value="1"/>
</dbReference>
<protein>
    <submittedName>
        <fullName evidence="2">Arsenate reductase</fullName>
    </submittedName>
</protein>
<dbReference type="EMBL" id="HM559346">
    <property type="protein sequence ID" value="ADP20945.1"/>
    <property type="molecule type" value="mRNA"/>
</dbReference>
<accession>E3UR92</accession>
<dbReference type="AlphaFoldDB" id="E3UR92"/>
<dbReference type="GO" id="GO:0005634">
    <property type="term" value="C:nucleus"/>
    <property type="evidence" value="ECO:0007669"/>
    <property type="project" value="TreeGrafter"/>
</dbReference>
<dbReference type="InterPro" id="IPR001763">
    <property type="entry name" value="Rhodanese-like_dom"/>
</dbReference>
<dbReference type="EMBL" id="HM559351">
    <property type="protein sequence ID" value="ADP20950.1"/>
    <property type="molecule type" value="mRNA"/>
</dbReference>
<dbReference type="SUPFAM" id="SSF52821">
    <property type="entry name" value="Rhodanese/Cell cycle control phosphatase"/>
    <property type="match status" value="1"/>
</dbReference>
<dbReference type="PANTHER" id="PTHR10828:SF38">
    <property type="entry name" value="ARSENICAL-RESISTANCE PROTEIN 2-RELATED"/>
    <property type="match status" value="1"/>
</dbReference>
<evidence type="ECO:0000259" key="1">
    <source>
        <dbReference type="PROSITE" id="PS50206"/>
    </source>
</evidence>
<dbReference type="InterPro" id="IPR036873">
    <property type="entry name" value="Rhodanese-like_dom_sf"/>
</dbReference>
<proteinExistence type="evidence at transcript level"/>
<dbReference type="GO" id="GO:0005737">
    <property type="term" value="C:cytoplasm"/>
    <property type="evidence" value="ECO:0007669"/>
    <property type="project" value="TreeGrafter"/>
</dbReference>
<sequence length="134" mass="14378">MASLPSLSFISATDLIRLRPSSKLAIVDVRDEGLRSDLGHIAGSWNFERDNFSEKLPALMGKLEGQEAVVLHCGKSQHSGPACANKLVEHLATLLSKKEIEAAPQVYILEKGFTGWASAGFPVCTCGEAFCEGC</sequence>
<name>E3UR92_PTEVI</name>
<dbReference type="EMBL" id="HM559324">
    <property type="protein sequence ID" value="ADP20923.1"/>
    <property type="molecule type" value="mRNA"/>
</dbReference>
<reference evidence="2" key="1">
    <citation type="submission" date="2010-06" db="EMBL/GenBank/DDBJ databases">
        <title>Detection of positive selection in genes controlling arsenic hyperaccumulation in Pteris vittata L. (Chinese brake fern).</title>
        <authorList>
            <person name="Yang B."/>
            <person name="Mengoni A."/>
            <person name="Huang Y.L."/>
            <person name="He X.L."/>
            <person name="Li J.T."/>
            <person name="Liao B."/>
            <person name="Zhou M."/>
            <person name="Shu W.S."/>
        </authorList>
    </citation>
    <scope>NUCLEOTIDE SEQUENCE</scope>
</reference>
<evidence type="ECO:0000313" key="2">
    <source>
        <dbReference type="EMBL" id="ADP20923.1"/>
    </source>
</evidence>
<gene>
    <name evidence="2" type="primary">ACR2</name>
</gene>
<feature type="domain" description="Rhodanese" evidence="1">
    <location>
        <begin position="20"/>
        <end position="125"/>
    </location>
</feature>
<dbReference type="Pfam" id="PF00581">
    <property type="entry name" value="Rhodanese"/>
    <property type="match status" value="1"/>
</dbReference>
<organism evidence="2">
    <name type="scientific">Pteris vittata</name>
    <name type="common">Chinese ladder brake</name>
    <dbReference type="NCBI Taxonomy" id="13821"/>
    <lineage>
        <taxon>Eukaryota</taxon>
        <taxon>Viridiplantae</taxon>
        <taxon>Streptophyta</taxon>
        <taxon>Embryophyta</taxon>
        <taxon>Tracheophyta</taxon>
        <taxon>Polypodiopsida</taxon>
        <taxon>Polypodiidae</taxon>
        <taxon>Polypodiales</taxon>
        <taxon>Pteridineae</taxon>
        <taxon>Pteridaceae</taxon>
        <taxon>Pteridoideae</taxon>
        <taxon>Pteris</taxon>
        <taxon>Pteris subgen. Pteris</taxon>
        <taxon>Pteris sect. Pteris</taxon>
    </lineage>
</organism>
<dbReference type="EMBL" id="HM559332">
    <property type="protein sequence ID" value="ADP20931.1"/>
    <property type="molecule type" value="mRNA"/>
</dbReference>
<dbReference type="PANTHER" id="PTHR10828">
    <property type="entry name" value="M-PHASE INDUCER PHOSPHATASE DUAL SPECIFICITY PHOSPHATASE CDC25"/>
    <property type="match status" value="1"/>
</dbReference>
<dbReference type="SMART" id="SM00450">
    <property type="entry name" value="RHOD"/>
    <property type="match status" value="1"/>
</dbReference>
<dbReference type="GO" id="GO:0004725">
    <property type="term" value="F:protein tyrosine phosphatase activity"/>
    <property type="evidence" value="ECO:0007669"/>
    <property type="project" value="TreeGrafter"/>
</dbReference>